<dbReference type="InterPro" id="IPR043129">
    <property type="entry name" value="ATPase_NBD"/>
</dbReference>
<organism evidence="1">
    <name type="scientific">bioreactor metagenome</name>
    <dbReference type="NCBI Taxonomy" id="1076179"/>
    <lineage>
        <taxon>unclassified sequences</taxon>
        <taxon>metagenomes</taxon>
        <taxon>ecological metagenomes</taxon>
    </lineage>
</organism>
<accession>A0A645FQ25</accession>
<dbReference type="InterPro" id="IPR000600">
    <property type="entry name" value="ROK"/>
</dbReference>
<dbReference type="Gene3D" id="3.30.420.40">
    <property type="match status" value="1"/>
</dbReference>
<dbReference type="SUPFAM" id="SSF53067">
    <property type="entry name" value="Actin-like ATPase domain"/>
    <property type="match status" value="1"/>
</dbReference>
<evidence type="ECO:0000313" key="1">
    <source>
        <dbReference type="EMBL" id="MPN16080.1"/>
    </source>
</evidence>
<dbReference type="Pfam" id="PF00480">
    <property type="entry name" value="ROK"/>
    <property type="match status" value="1"/>
</dbReference>
<protein>
    <submittedName>
        <fullName evidence="1">Uncharacterized protein</fullName>
    </submittedName>
</protein>
<comment type="caution">
    <text evidence="1">The sequence shown here is derived from an EMBL/GenBank/DDBJ whole genome shotgun (WGS) entry which is preliminary data.</text>
</comment>
<sequence>MAAIAVLRRSARALGSACALLIDLFNPQRIVIGSVFARAERWFRPDMERMISREALPSSVAGCDVVAARLGDAVGDIAALSVGIDGLEGERRHA</sequence>
<dbReference type="AlphaFoldDB" id="A0A645FQ25"/>
<gene>
    <name evidence="1" type="ORF">SDC9_163418</name>
</gene>
<dbReference type="EMBL" id="VSSQ01062979">
    <property type="protein sequence ID" value="MPN16080.1"/>
    <property type="molecule type" value="Genomic_DNA"/>
</dbReference>
<proteinExistence type="predicted"/>
<name>A0A645FQ25_9ZZZZ</name>
<reference evidence="1" key="1">
    <citation type="submission" date="2019-08" db="EMBL/GenBank/DDBJ databases">
        <authorList>
            <person name="Kucharzyk K."/>
            <person name="Murdoch R.W."/>
            <person name="Higgins S."/>
            <person name="Loffler F."/>
        </authorList>
    </citation>
    <scope>NUCLEOTIDE SEQUENCE</scope>
</reference>